<dbReference type="SUPFAM" id="SSF160443">
    <property type="entry name" value="SMR domain-like"/>
    <property type="match status" value="1"/>
</dbReference>
<proteinExistence type="predicted"/>
<evidence type="ECO:0000259" key="2">
    <source>
        <dbReference type="PROSITE" id="PS50828"/>
    </source>
</evidence>
<dbReference type="Proteomes" id="UP000219215">
    <property type="component" value="Chromosome DPRO"/>
</dbReference>
<dbReference type="SMART" id="SM00463">
    <property type="entry name" value="SMR"/>
    <property type="match status" value="1"/>
</dbReference>
<dbReference type="PANTHER" id="PTHR35562">
    <property type="entry name" value="DNA ENDONUCLEASE SMRA-RELATED"/>
    <property type="match status" value="1"/>
</dbReference>
<dbReference type="EMBL" id="LT907975">
    <property type="protein sequence ID" value="SOB57545.1"/>
    <property type="molecule type" value="Genomic_DNA"/>
</dbReference>
<protein>
    <submittedName>
        <fullName evidence="3">DNA mismatch repair protein MutS</fullName>
    </submittedName>
</protein>
<evidence type="ECO:0000256" key="1">
    <source>
        <dbReference type="SAM" id="MobiDB-lite"/>
    </source>
</evidence>
<dbReference type="InterPro" id="IPR002625">
    <property type="entry name" value="Smr_dom"/>
</dbReference>
<feature type="region of interest" description="Disordered" evidence="1">
    <location>
        <begin position="62"/>
        <end position="88"/>
    </location>
</feature>
<dbReference type="Pfam" id="PF01713">
    <property type="entry name" value="Smr"/>
    <property type="match status" value="1"/>
</dbReference>
<dbReference type="AlphaFoldDB" id="A0A2C8F686"/>
<dbReference type="OrthoDB" id="9808881at2"/>
<dbReference type="KEGG" id="pprf:DPRO_0661"/>
<dbReference type="PANTHER" id="PTHR35562:SF2">
    <property type="entry name" value="DNA ENDONUCLEASE SMRA-RELATED"/>
    <property type="match status" value="1"/>
</dbReference>
<evidence type="ECO:0000313" key="3">
    <source>
        <dbReference type="EMBL" id="SOB57545.1"/>
    </source>
</evidence>
<evidence type="ECO:0000313" key="4">
    <source>
        <dbReference type="Proteomes" id="UP000219215"/>
    </source>
</evidence>
<feature type="compositionally biased region" description="Polar residues" evidence="1">
    <location>
        <begin position="71"/>
        <end position="82"/>
    </location>
</feature>
<sequence>MGKKKPIKNLNDLKSLAFKKEKKDVYSLPYEKKKKKEPEPEEHDEAKEEEIFLSAMQGVKQMEGKGGRQVAPTTSPSANQNIPDPEERAKNDLKRFLRGEVEFELEYTEEYMYGYVRGLDIKTFQQLKSGSLSVAAHLDLHGMTLDQAKENLLFFLRESYLQGHRCVLIVTGRGKNSPGGQSILRRETETWLTHDPLKRVVLAFCTAQPKDGGAGAVYVLLRKYKKSQGKIVWDKMYNWENMD</sequence>
<dbReference type="RefSeq" id="WP_097010771.1">
    <property type="nucleotide sequence ID" value="NZ_LT907975.1"/>
</dbReference>
<accession>A0A2C8F686</accession>
<feature type="domain" description="Smr" evidence="2">
    <location>
        <begin position="138"/>
        <end position="222"/>
    </location>
</feature>
<gene>
    <name evidence="3" type="ORF">DPRO_0661</name>
</gene>
<dbReference type="InterPro" id="IPR036063">
    <property type="entry name" value="Smr_dom_sf"/>
</dbReference>
<dbReference type="Gene3D" id="3.30.1370.110">
    <property type="match status" value="1"/>
</dbReference>
<keyword evidence="4" id="KW-1185">Reference proteome</keyword>
<feature type="region of interest" description="Disordered" evidence="1">
    <location>
        <begin position="29"/>
        <end position="50"/>
    </location>
</feature>
<name>A0A2C8F686_9BACT</name>
<reference evidence="4" key="1">
    <citation type="submission" date="2017-09" db="EMBL/GenBank/DDBJ databases">
        <authorList>
            <person name="Regsiter A."/>
            <person name="William W."/>
        </authorList>
    </citation>
    <scope>NUCLEOTIDE SEQUENCE [LARGE SCALE GENOMIC DNA]</scope>
    <source>
        <strain evidence="4">500-1</strain>
    </source>
</reference>
<dbReference type="PROSITE" id="PS50828">
    <property type="entry name" value="SMR"/>
    <property type="match status" value="1"/>
</dbReference>
<organism evidence="3 4">
    <name type="scientific">Pseudodesulfovibrio profundus</name>
    <dbReference type="NCBI Taxonomy" id="57320"/>
    <lineage>
        <taxon>Bacteria</taxon>
        <taxon>Pseudomonadati</taxon>
        <taxon>Thermodesulfobacteriota</taxon>
        <taxon>Desulfovibrionia</taxon>
        <taxon>Desulfovibrionales</taxon>
        <taxon>Desulfovibrionaceae</taxon>
    </lineage>
</organism>